<evidence type="ECO:0000313" key="3">
    <source>
        <dbReference type="Proteomes" id="UP000182241"/>
    </source>
</evidence>
<keyword evidence="3" id="KW-1185">Reference proteome</keyword>
<feature type="compositionally biased region" description="Basic and acidic residues" evidence="1">
    <location>
        <begin position="418"/>
        <end position="439"/>
    </location>
</feature>
<dbReference type="OrthoDB" id="8563833at2"/>
<protein>
    <submittedName>
        <fullName evidence="2">Uncharacterized protein</fullName>
    </submittedName>
</protein>
<proteinExistence type="predicted"/>
<dbReference type="STRING" id="57704.SAMN04489793_3486"/>
<feature type="compositionally biased region" description="Basic and acidic residues" evidence="1">
    <location>
        <begin position="161"/>
        <end position="180"/>
    </location>
</feature>
<dbReference type="EMBL" id="FNSA01000003">
    <property type="protein sequence ID" value="SEC90116.1"/>
    <property type="molecule type" value="Genomic_DNA"/>
</dbReference>
<evidence type="ECO:0000256" key="1">
    <source>
        <dbReference type="SAM" id="MobiDB-lite"/>
    </source>
</evidence>
<gene>
    <name evidence="2" type="ORF">SAMN04489793_3486</name>
</gene>
<dbReference type="RefSeq" id="WP_068739802.1">
    <property type="nucleotide sequence ID" value="NZ_CBDRGN010000003.1"/>
</dbReference>
<reference evidence="3" key="1">
    <citation type="submission" date="2016-10" db="EMBL/GenBank/DDBJ databases">
        <authorList>
            <person name="Varghese N."/>
            <person name="Submissions S."/>
        </authorList>
    </citation>
    <scope>NUCLEOTIDE SEQUENCE [LARGE SCALE GENOMIC DNA]</scope>
    <source>
        <strain evidence="3">DSM 44234</strain>
    </source>
</reference>
<dbReference type="AlphaFoldDB" id="A0A1H4W9V0"/>
<feature type="region of interest" description="Disordered" evidence="1">
    <location>
        <begin position="410"/>
        <end position="439"/>
    </location>
</feature>
<organism evidence="2 3">
    <name type="scientific">Tsukamurella tyrosinosolvens</name>
    <dbReference type="NCBI Taxonomy" id="57704"/>
    <lineage>
        <taxon>Bacteria</taxon>
        <taxon>Bacillati</taxon>
        <taxon>Actinomycetota</taxon>
        <taxon>Actinomycetes</taxon>
        <taxon>Mycobacteriales</taxon>
        <taxon>Tsukamurellaceae</taxon>
        <taxon>Tsukamurella</taxon>
    </lineage>
</organism>
<sequence length="957" mass="104012">MDDLFRFVLLRPADAPDSTEIKTLDPPSLDGTRGAGVARRRAAQLLRRDDALRRTDDLAYASAALAVAAELAGGARPAAAVRSVVEALTGIPVAEIVADDAFTRDEGRLADVLVATKLVSDSSGTDARALATAARGYDALRALAEGADPVALRPLSMPTWGDHDRDSGEREPAAQIDRPHAGPAAPAAPTAPPAKDPDPANAAEVERLDAALAELGRLRAGDFLIERDAPPHGPATGDVREARAARPEAREGREPTREQPNQPAPRSAELRAPWQLSETTVGRISPAVRATIANLDLDLGTDALPSVMRRIHDARTELLTAADARMSVASEAIVAIGSSFLGTAAASDYVGPPATSMPTGHGTIRPVGIGDLLLVRQHVLRYEGGEVGHIENVLKTERLNRETRRLDRTETTVLTESETTREDERDVQSTDRFSLKRETSQTLKQDTEFKAGVSVDAKYGPFVEVKANADFSTKSSSEESAKQASEFSKDVVARSVSKVIERVLERRSTTTINEFEEKYSHGFDNTTGGGNVSGVYQWVDKVMQAQVYNYGKRLLFDVTVPEPGTAFITAQNANAAEGEKLTKPVPFTLTADQITEANYTAWAHRYDVTGLEAPPPPVRTVSKAFDAVVNQSPYESSKSQDLAIDDGYVAKYALFQCGFWYYPNSAAWHVMIGSNWVDAINGVGYVDMAGEVGSVSVAYFGHGMRNLAATVEIFCERTPRAYKVWQLKAHAAITQGYLAKVQAYESALAEAAAKAGVVIAGRNPAWNQRITSTELRKQCLTMITAQHFDSFGALSLSGEGYPQPHLARAAAQMPYVRFFEQAFEWEHLVHFFYPYFWGWKPGWSHRMLLDDVDPLFADFLRAGAARVVFPVRPGFEAAVLHYLETGEIWAGGPAPDVTDPLYVPIIKEIQEATGAPGNEVPQGEPWLVHLPTTLAKLRPNDDLPSWTKVGDDWQPVV</sequence>
<feature type="compositionally biased region" description="Basic and acidic residues" evidence="1">
    <location>
        <begin position="238"/>
        <end position="257"/>
    </location>
</feature>
<accession>A0A1H4W9V0</accession>
<dbReference type="Proteomes" id="UP000182241">
    <property type="component" value="Unassembled WGS sequence"/>
</dbReference>
<feature type="region of interest" description="Disordered" evidence="1">
    <location>
        <begin position="226"/>
        <end position="268"/>
    </location>
</feature>
<feature type="region of interest" description="Disordered" evidence="1">
    <location>
        <begin position="152"/>
        <end position="200"/>
    </location>
</feature>
<evidence type="ECO:0000313" key="2">
    <source>
        <dbReference type="EMBL" id="SEC90116.1"/>
    </source>
</evidence>
<name>A0A1H4W9V0_TSUTY</name>